<dbReference type="EMBL" id="LR031876">
    <property type="protein sequence ID" value="VDD39311.1"/>
    <property type="molecule type" value="Genomic_DNA"/>
</dbReference>
<evidence type="ECO:0000313" key="1">
    <source>
        <dbReference type="EMBL" id="VDD39311.1"/>
    </source>
</evidence>
<name>A0A3P6ESX8_BRAOL</name>
<accession>A0A3P6ESX8</accession>
<gene>
    <name evidence="1" type="ORF">BOLC7T44871H</name>
</gene>
<proteinExistence type="predicted"/>
<organism evidence="1">
    <name type="scientific">Brassica oleracea</name>
    <name type="common">Wild cabbage</name>
    <dbReference type="NCBI Taxonomy" id="3712"/>
    <lineage>
        <taxon>Eukaryota</taxon>
        <taxon>Viridiplantae</taxon>
        <taxon>Streptophyta</taxon>
        <taxon>Embryophyta</taxon>
        <taxon>Tracheophyta</taxon>
        <taxon>Spermatophyta</taxon>
        <taxon>Magnoliopsida</taxon>
        <taxon>eudicotyledons</taxon>
        <taxon>Gunneridae</taxon>
        <taxon>Pentapetalae</taxon>
        <taxon>rosids</taxon>
        <taxon>malvids</taxon>
        <taxon>Brassicales</taxon>
        <taxon>Brassicaceae</taxon>
        <taxon>Brassiceae</taxon>
        <taxon>Brassica</taxon>
    </lineage>
</organism>
<feature type="non-terminal residue" evidence="1">
    <location>
        <position position="1"/>
    </location>
</feature>
<sequence length="36" mass="3769">KRFFGCLVWCCGPCLSSRAAVGHSTRSLSCGVPPEG</sequence>
<dbReference type="AlphaFoldDB" id="A0A3P6ESX8"/>
<reference evidence="1" key="1">
    <citation type="submission" date="2018-11" db="EMBL/GenBank/DDBJ databases">
        <authorList>
            <consortium name="Genoscope - CEA"/>
            <person name="William W."/>
        </authorList>
    </citation>
    <scope>NUCLEOTIDE SEQUENCE</scope>
</reference>
<protein>
    <submittedName>
        <fullName evidence="1">Uncharacterized protein</fullName>
    </submittedName>
</protein>